<organism evidence="8 9">
    <name type="scientific">Armillaria novae-zelandiae</name>
    <dbReference type="NCBI Taxonomy" id="153914"/>
    <lineage>
        <taxon>Eukaryota</taxon>
        <taxon>Fungi</taxon>
        <taxon>Dikarya</taxon>
        <taxon>Basidiomycota</taxon>
        <taxon>Agaricomycotina</taxon>
        <taxon>Agaricomycetes</taxon>
        <taxon>Agaricomycetidae</taxon>
        <taxon>Agaricales</taxon>
        <taxon>Marasmiineae</taxon>
        <taxon>Physalacriaceae</taxon>
        <taxon>Armillaria</taxon>
    </lineage>
</organism>
<keyword evidence="5" id="KW-0285">Flavoprotein</keyword>
<feature type="binding site" evidence="5">
    <location>
        <position position="250"/>
    </location>
    <ligand>
        <name>FMN</name>
        <dbReference type="ChEBI" id="CHEBI:58210"/>
    </ligand>
</feature>
<feature type="active site" description="Proton acceptor" evidence="4">
    <location>
        <position position="274"/>
    </location>
</feature>
<evidence type="ECO:0000256" key="5">
    <source>
        <dbReference type="PIRSR" id="PIRSR000138-2"/>
    </source>
</evidence>
<keyword evidence="5" id="KW-0288">FMN</keyword>
<evidence type="ECO:0000256" key="3">
    <source>
        <dbReference type="ARBA" id="ARBA00024042"/>
    </source>
</evidence>
<feature type="binding site" evidence="5">
    <location>
        <position position="212"/>
    </location>
    <ligand>
        <name>glyoxylate</name>
        <dbReference type="ChEBI" id="CHEBI:36655"/>
    </ligand>
</feature>
<evidence type="ECO:0000256" key="1">
    <source>
        <dbReference type="ARBA" id="ARBA00001917"/>
    </source>
</evidence>
<evidence type="ECO:0000256" key="4">
    <source>
        <dbReference type="PIRSR" id="PIRSR000138-1"/>
    </source>
</evidence>
<protein>
    <submittedName>
        <fullName evidence="8">FMN-dependent alpha-hydroxy acid dehydrogenase</fullName>
    </submittedName>
</protein>
<comment type="similarity">
    <text evidence="3">Belongs to the FMN-dependent alpha-hydroxy acid dehydrogenase family.</text>
</comment>
<feature type="binding site" evidence="5">
    <location>
        <position position="277"/>
    </location>
    <ligand>
        <name>glyoxylate</name>
        <dbReference type="ChEBI" id="CHEBI:36655"/>
    </ligand>
</feature>
<evidence type="ECO:0000256" key="2">
    <source>
        <dbReference type="ARBA" id="ARBA00023002"/>
    </source>
</evidence>
<feature type="signal peptide" evidence="6">
    <location>
        <begin position="1"/>
        <end position="19"/>
    </location>
</feature>
<sequence>MISTLFYLWFSLLFLFSFAVVIDTEGLPDTGLDTTDWVDGELPPLDDMWSLNDMQIAAKNVIAARYYASYRTAALDEVTYQANLNIWKNVRLNGYSFRDVSDIDLSTSILGYNFSSPFFIAPAANAGHANSSAELSLATAAGKAGILYVPSISSTKTLEQIANVALEDQVMFHQEYIWANRTQLTDELKRIEDAGYKAIVLTVDNTGINGIRTRSLRYTGATSEAGHSATFDLASLSEIRTLTSLPVVPKGIKTAADALTCLELGFPAIYVSNHGGRTLDGAPTAVEILLDIRRNAPEVFERMEVYADGGVRRGNHVITLLALGARAVGLGRSPIYANIWGEEGVSRMIEMLQTELETTMQLMGESKVYNINSSYVNTKLVESIYFGN</sequence>
<dbReference type="PROSITE" id="PS51349">
    <property type="entry name" value="FMN_HYDROXY_ACID_DH_2"/>
    <property type="match status" value="1"/>
</dbReference>
<feature type="binding site" evidence="5">
    <location>
        <position position="176"/>
    </location>
    <ligand>
        <name>glyoxylate</name>
        <dbReference type="ChEBI" id="CHEBI:36655"/>
    </ligand>
</feature>
<evidence type="ECO:0000259" key="7">
    <source>
        <dbReference type="PROSITE" id="PS51349"/>
    </source>
</evidence>
<comment type="cofactor">
    <cofactor evidence="1">
        <name>FMN</name>
        <dbReference type="ChEBI" id="CHEBI:58210"/>
    </cofactor>
</comment>
<dbReference type="Gene3D" id="3.20.20.70">
    <property type="entry name" value="Aldolase class I"/>
    <property type="match status" value="2"/>
</dbReference>
<evidence type="ECO:0000256" key="6">
    <source>
        <dbReference type="SAM" id="SignalP"/>
    </source>
</evidence>
<feature type="binding site" evidence="5">
    <location>
        <position position="151"/>
    </location>
    <ligand>
        <name>FMN</name>
        <dbReference type="ChEBI" id="CHEBI:58210"/>
    </ligand>
</feature>
<name>A0AA39PRJ3_9AGAR</name>
<accession>A0AA39PRJ3</accession>
<feature type="binding site" evidence="5">
    <location>
        <position position="174"/>
    </location>
    <ligand>
        <name>FMN</name>
        <dbReference type="ChEBI" id="CHEBI:58210"/>
    </ligand>
</feature>
<dbReference type="InterPro" id="IPR013785">
    <property type="entry name" value="Aldolase_TIM"/>
</dbReference>
<keyword evidence="9" id="KW-1185">Reference proteome</keyword>
<keyword evidence="2" id="KW-0560">Oxidoreductase</keyword>
<dbReference type="SUPFAM" id="SSF51395">
    <property type="entry name" value="FMN-linked oxidoreductases"/>
    <property type="match status" value="1"/>
</dbReference>
<dbReference type="PANTHER" id="PTHR10578:SF140">
    <property type="entry name" value="FMN HYDROXY ACID DEHYDROGENASE DOMAIN-CONTAINING PROTEIN"/>
    <property type="match status" value="1"/>
</dbReference>
<feature type="binding site" evidence="5">
    <location>
        <begin position="122"/>
        <end position="124"/>
    </location>
    <ligand>
        <name>FMN</name>
        <dbReference type="ChEBI" id="CHEBI:58210"/>
    </ligand>
</feature>
<dbReference type="GO" id="GO:0016491">
    <property type="term" value="F:oxidoreductase activity"/>
    <property type="evidence" value="ECO:0007669"/>
    <property type="project" value="UniProtKB-KW"/>
</dbReference>
<dbReference type="GO" id="GO:0010181">
    <property type="term" value="F:FMN binding"/>
    <property type="evidence" value="ECO:0007669"/>
    <property type="project" value="InterPro"/>
</dbReference>
<dbReference type="PIRSF" id="PIRSF000138">
    <property type="entry name" value="Al-hdrx_acd_dh"/>
    <property type="match status" value="1"/>
</dbReference>
<feature type="binding site" evidence="5">
    <location>
        <begin position="308"/>
        <end position="312"/>
    </location>
    <ligand>
        <name>FMN</name>
        <dbReference type="ChEBI" id="CHEBI:58210"/>
    </ligand>
</feature>
<feature type="domain" description="FMN hydroxy acid dehydrogenase" evidence="7">
    <location>
        <begin position="43"/>
        <end position="381"/>
    </location>
</feature>
<proteinExistence type="inferred from homology"/>
<evidence type="ECO:0000313" key="9">
    <source>
        <dbReference type="Proteomes" id="UP001175227"/>
    </source>
</evidence>
<dbReference type="InterPro" id="IPR012133">
    <property type="entry name" value="Alpha-hydoxy_acid_DH_FMN"/>
</dbReference>
<dbReference type="PANTHER" id="PTHR10578">
    <property type="entry name" value="S -2-HYDROXY-ACID OXIDASE-RELATED"/>
    <property type="match status" value="1"/>
</dbReference>
<dbReference type="Proteomes" id="UP001175227">
    <property type="component" value="Unassembled WGS sequence"/>
</dbReference>
<dbReference type="EMBL" id="JAUEPR010000002">
    <property type="protein sequence ID" value="KAK0489197.1"/>
    <property type="molecule type" value="Genomic_DNA"/>
</dbReference>
<feature type="binding site" evidence="5">
    <location>
        <position position="274"/>
    </location>
    <ligand>
        <name>glyoxylate</name>
        <dbReference type="ChEBI" id="CHEBI:36655"/>
    </ligand>
</feature>
<evidence type="ECO:0000313" key="8">
    <source>
        <dbReference type="EMBL" id="KAK0489197.1"/>
    </source>
</evidence>
<feature type="chain" id="PRO_5041387340" evidence="6">
    <location>
        <begin position="20"/>
        <end position="388"/>
    </location>
</feature>
<keyword evidence="6" id="KW-0732">Signal</keyword>
<feature type="binding site" evidence="5">
    <location>
        <position position="202"/>
    </location>
    <ligand>
        <name>FMN</name>
        <dbReference type="ChEBI" id="CHEBI:58210"/>
    </ligand>
</feature>
<gene>
    <name evidence="8" type="ORF">IW261DRAFT_401966</name>
</gene>
<feature type="binding site" evidence="5">
    <location>
        <position position="272"/>
    </location>
    <ligand>
        <name>FMN</name>
        <dbReference type="ChEBI" id="CHEBI:58210"/>
    </ligand>
</feature>
<dbReference type="Pfam" id="PF01070">
    <property type="entry name" value="FMN_dh"/>
    <property type="match status" value="2"/>
</dbReference>
<dbReference type="InterPro" id="IPR037396">
    <property type="entry name" value="FMN_HAD"/>
</dbReference>
<comment type="caution">
    <text evidence="8">The sequence shown here is derived from an EMBL/GenBank/DDBJ whole genome shotgun (WGS) entry which is preliminary data.</text>
</comment>
<dbReference type="InterPro" id="IPR000262">
    <property type="entry name" value="FMN-dep_DH"/>
</dbReference>
<feature type="binding site" evidence="5">
    <location>
        <begin position="331"/>
        <end position="332"/>
    </location>
    <ligand>
        <name>FMN</name>
        <dbReference type="ChEBI" id="CHEBI:58210"/>
    </ligand>
</feature>
<dbReference type="AlphaFoldDB" id="A0AA39PRJ3"/>
<reference evidence="8" key="1">
    <citation type="submission" date="2023-06" db="EMBL/GenBank/DDBJ databases">
        <authorList>
            <consortium name="Lawrence Berkeley National Laboratory"/>
            <person name="Ahrendt S."/>
            <person name="Sahu N."/>
            <person name="Indic B."/>
            <person name="Wong-Bajracharya J."/>
            <person name="Merenyi Z."/>
            <person name="Ke H.-M."/>
            <person name="Monk M."/>
            <person name="Kocsube S."/>
            <person name="Drula E."/>
            <person name="Lipzen A."/>
            <person name="Balint B."/>
            <person name="Henrissat B."/>
            <person name="Andreopoulos B."/>
            <person name="Martin F.M."/>
            <person name="Harder C.B."/>
            <person name="Rigling D."/>
            <person name="Ford K.L."/>
            <person name="Foster G.D."/>
            <person name="Pangilinan J."/>
            <person name="Papanicolaou A."/>
            <person name="Barry K."/>
            <person name="LaButti K."/>
            <person name="Viragh M."/>
            <person name="Koriabine M."/>
            <person name="Yan M."/>
            <person name="Riley R."/>
            <person name="Champramary S."/>
            <person name="Plett K.L."/>
            <person name="Tsai I.J."/>
            <person name="Slot J."/>
            <person name="Sipos G."/>
            <person name="Plett J."/>
            <person name="Nagy L.G."/>
            <person name="Grigoriev I.V."/>
        </authorList>
    </citation>
    <scope>NUCLEOTIDE SEQUENCE</scope>
    <source>
        <strain evidence="8">ICMP 16352</strain>
    </source>
</reference>